<reference evidence="3" key="2">
    <citation type="submission" date="2019-06" db="EMBL/GenBank/DDBJ databases">
        <title>Genomics analysis of Aphanomyces spp. identifies a new class of oomycete effector associated with host adaptation.</title>
        <authorList>
            <person name="Gaulin E."/>
        </authorList>
    </citation>
    <scope>NUCLEOTIDE SEQUENCE</scope>
    <source>
        <strain evidence="3">CBS 578.67</strain>
    </source>
</reference>
<evidence type="ECO:0000313" key="5">
    <source>
        <dbReference type="Proteomes" id="UP000332933"/>
    </source>
</evidence>
<keyword evidence="1" id="KW-0472">Membrane</keyword>
<dbReference type="OrthoDB" id="10371401at2759"/>
<accession>A0A485KJH2</accession>
<evidence type="ECO:0000313" key="4">
    <source>
        <dbReference type="EMBL" id="VFT85019.1"/>
    </source>
</evidence>
<dbReference type="EMBL" id="CAADRA010005113">
    <property type="protein sequence ID" value="VFT85019.1"/>
    <property type="molecule type" value="Genomic_DNA"/>
</dbReference>
<keyword evidence="1" id="KW-1133">Transmembrane helix</keyword>
<protein>
    <submittedName>
        <fullName evidence="4">Aste57867_8130 protein</fullName>
    </submittedName>
</protein>
<evidence type="ECO:0000313" key="3">
    <source>
        <dbReference type="EMBL" id="KAF0701349.1"/>
    </source>
</evidence>
<name>A0A485KJH2_9STRA</name>
<sequence length="115" mass="11868">MQVIRFLAVTVVATASAQHECTSTDMGPMLNSGLACIKAANLDMNALLGRDPATLGVMCKHSECKTFFANSTQLACTVQGQPAALAAKACSSAHMTTLPALVLALSTAFAILIVL</sequence>
<organism evidence="4 5">
    <name type="scientific">Aphanomyces stellatus</name>
    <dbReference type="NCBI Taxonomy" id="120398"/>
    <lineage>
        <taxon>Eukaryota</taxon>
        <taxon>Sar</taxon>
        <taxon>Stramenopiles</taxon>
        <taxon>Oomycota</taxon>
        <taxon>Saprolegniomycetes</taxon>
        <taxon>Saprolegniales</taxon>
        <taxon>Verrucalvaceae</taxon>
        <taxon>Aphanomyces</taxon>
    </lineage>
</organism>
<feature type="chain" id="PRO_5036116078" evidence="2">
    <location>
        <begin position="18"/>
        <end position="115"/>
    </location>
</feature>
<proteinExistence type="predicted"/>
<dbReference type="AlphaFoldDB" id="A0A485KJH2"/>
<keyword evidence="5" id="KW-1185">Reference proteome</keyword>
<feature type="transmembrane region" description="Helical" evidence="1">
    <location>
        <begin position="95"/>
        <end position="114"/>
    </location>
</feature>
<keyword evidence="2" id="KW-0732">Signal</keyword>
<keyword evidence="1" id="KW-0812">Transmembrane</keyword>
<dbReference type="Proteomes" id="UP000332933">
    <property type="component" value="Unassembled WGS sequence"/>
</dbReference>
<evidence type="ECO:0000256" key="1">
    <source>
        <dbReference type="SAM" id="Phobius"/>
    </source>
</evidence>
<gene>
    <name evidence="4" type="primary">Aste57867_8130</name>
    <name evidence="3" type="ORF">As57867_008100</name>
    <name evidence="4" type="ORF">ASTE57867_8130</name>
</gene>
<feature type="signal peptide" evidence="2">
    <location>
        <begin position="1"/>
        <end position="17"/>
    </location>
</feature>
<reference evidence="4 5" key="1">
    <citation type="submission" date="2019-03" db="EMBL/GenBank/DDBJ databases">
        <authorList>
            <person name="Gaulin E."/>
            <person name="Dumas B."/>
        </authorList>
    </citation>
    <scope>NUCLEOTIDE SEQUENCE [LARGE SCALE GENOMIC DNA]</scope>
    <source>
        <strain evidence="4">CBS 568.67</strain>
    </source>
</reference>
<evidence type="ECO:0000256" key="2">
    <source>
        <dbReference type="SAM" id="SignalP"/>
    </source>
</evidence>
<dbReference type="EMBL" id="VJMH01005092">
    <property type="protein sequence ID" value="KAF0701349.1"/>
    <property type="molecule type" value="Genomic_DNA"/>
</dbReference>